<proteinExistence type="inferred from homology"/>
<comment type="caution">
    <text evidence="17">The sequence shown here is derived from an EMBL/GenBank/DDBJ whole genome shotgun (WGS) entry which is preliminary data.</text>
</comment>
<dbReference type="PROSITE" id="PS51186">
    <property type="entry name" value="GNAT"/>
    <property type="match status" value="1"/>
</dbReference>
<dbReference type="AlphaFoldDB" id="D0WIL9"/>
<dbReference type="InterPro" id="IPR007197">
    <property type="entry name" value="rSAM"/>
</dbReference>
<dbReference type="InterPro" id="IPR039661">
    <property type="entry name" value="ELP3"/>
</dbReference>
<evidence type="ECO:0000256" key="12">
    <source>
        <dbReference type="ARBA" id="ARBA00023014"/>
    </source>
</evidence>
<evidence type="ECO:0000256" key="7">
    <source>
        <dbReference type="ARBA" id="ARBA00022691"/>
    </source>
</evidence>
<evidence type="ECO:0000256" key="8">
    <source>
        <dbReference type="ARBA" id="ARBA00022694"/>
    </source>
</evidence>
<dbReference type="Pfam" id="PF00583">
    <property type="entry name" value="Acetyltransf_1"/>
    <property type="match status" value="1"/>
</dbReference>
<keyword evidence="8" id="KW-0819">tRNA processing</keyword>
<dbReference type="GO" id="GO:0033588">
    <property type="term" value="C:elongator holoenzyme complex"/>
    <property type="evidence" value="ECO:0007669"/>
    <property type="project" value="TreeGrafter"/>
</dbReference>
<dbReference type="Gene3D" id="3.40.630.30">
    <property type="match status" value="1"/>
</dbReference>
<evidence type="ECO:0000256" key="6">
    <source>
        <dbReference type="ARBA" id="ARBA00022679"/>
    </source>
</evidence>
<dbReference type="Pfam" id="PF04055">
    <property type="entry name" value="Radical_SAM"/>
    <property type="match status" value="1"/>
</dbReference>
<accession>D0WIL9</accession>
<comment type="pathway">
    <text evidence="2">tRNA modification.</text>
</comment>
<dbReference type="SFLD" id="SFLDS00029">
    <property type="entry name" value="Radical_SAM"/>
    <property type="match status" value="1"/>
</dbReference>
<evidence type="ECO:0000256" key="1">
    <source>
        <dbReference type="ARBA" id="ARBA00001966"/>
    </source>
</evidence>
<comment type="catalytic activity">
    <reaction evidence="15">
        <text>uridine(34) in tRNA + acetyl-CoA + S-adenosyl-L-methionine + H2O = 5-(carboxymethyl)uridine(34) in tRNA + 5'-deoxyadenosine + L-methionine + CoA + 2 H(+)</text>
        <dbReference type="Rhea" id="RHEA:61020"/>
        <dbReference type="Rhea" id="RHEA-COMP:10407"/>
        <dbReference type="Rhea" id="RHEA-COMP:11727"/>
        <dbReference type="ChEBI" id="CHEBI:15377"/>
        <dbReference type="ChEBI" id="CHEBI:15378"/>
        <dbReference type="ChEBI" id="CHEBI:17319"/>
        <dbReference type="ChEBI" id="CHEBI:57287"/>
        <dbReference type="ChEBI" id="CHEBI:57288"/>
        <dbReference type="ChEBI" id="CHEBI:57844"/>
        <dbReference type="ChEBI" id="CHEBI:59789"/>
        <dbReference type="ChEBI" id="CHEBI:65315"/>
        <dbReference type="ChEBI" id="CHEBI:74882"/>
        <dbReference type="EC" id="2.3.1.311"/>
    </reaction>
    <physiologicalReaction direction="left-to-right" evidence="15">
        <dbReference type="Rhea" id="RHEA:61021"/>
    </physiologicalReaction>
</comment>
<keyword evidence="13 17" id="KW-0012">Acyltransferase</keyword>
<dbReference type="HOGENOM" id="CLU_025983_2_0_11"/>
<dbReference type="Pfam" id="PF16199">
    <property type="entry name" value="Radical_SAM_C"/>
    <property type="match status" value="1"/>
</dbReference>
<comment type="similarity">
    <text evidence="3">Belongs to the ELP3 family.</text>
</comment>
<dbReference type="SMART" id="SM00729">
    <property type="entry name" value="Elp3"/>
    <property type="match status" value="1"/>
</dbReference>
<comment type="cofactor">
    <cofactor evidence="1">
        <name>[4Fe-4S] cluster</name>
        <dbReference type="ChEBI" id="CHEBI:49883"/>
    </cofactor>
</comment>
<dbReference type="InterPro" id="IPR034687">
    <property type="entry name" value="ELP3-like"/>
</dbReference>
<dbReference type="Proteomes" id="UP000006001">
    <property type="component" value="Unassembled WGS sequence"/>
</dbReference>
<keyword evidence="4" id="KW-0004">4Fe-4S</keyword>
<keyword evidence="12" id="KW-0411">Iron-sulfur</keyword>
<dbReference type="eggNOG" id="COG1243">
    <property type="taxonomic scope" value="Bacteria"/>
</dbReference>
<evidence type="ECO:0000256" key="10">
    <source>
        <dbReference type="ARBA" id="ARBA00022884"/>
    </source>
</evidence>
<evidence type="ECO:0000256" key="4">
    <source>
        <dbReference type="ARBA" id="ARBA00022485"/>
    </source>
</evidence>
<dbReference type="GO" id="GO:0005737">
    <property type="term" value="C:cytoplasm"/>
    <property type="evidence" value="ECO:0007669"/>
    <property type="project" value="TreeGrafter"/>
</dbReference>
<keyword evidence="7" id="KW-0949">S-adenosyl-L-methionine</keyword>
<gene>
    <name evidence="17" type="ORF">HMPREF0762_01694</name>
</gene>
<dbReference type="PANTHER" id="PTHR11135">
    <property type="entry name" value="HISTONE ACETYLTRANSFERASE-RELATED"/>
    <property type="match status" value="1"/>
</dbReference>
<dbReference type="EC" id="2.3.1.311" evidence="14"/>
<dbReference type="GO" id="GO:0106261">
    <property type="term" value="F:tRNA uridine(34) acetyltransferase activity"/>
    <property type="evidence" value="ECO:0007669"/>
    <property type="project" value="UniProtKB-EC"/>
</dbReference>
<keyword evidence="5" id="KW-0820">tRNA-binding</keyword>
<dbReference type="InterPro" id="IPR032432">
    <property type="entry name" value="Radical_SAM_C"/>
</dbReference>
<reference evidence="17" key="1">
    <citation type="submission" date="2009-10" db="EMBL/GenBank/DDBJ databases">
        <authorList>
            <person name="Weinstock G."/>
            <person name="Sodergren E."/>
            <person name="Clifton S."/>
            <person name="Fulton L."/>
            <person name="Fulton B."/>
            <person name="Courtney L."/>
            <person name="Fronick C."/>
            <person name="Harrison M."/>
            <person name="Strong C."/>
            <person name="Farmer C."/>
            <person name="Delahaunty K."/>
            <person name="Markovic C."/>
            <person name="Hall O."/>
            <person name="Minx P."/>
            <person name="Tomlinson C."/>
            <person name="Mitreva M."/>
            <person name="Nelson J."/>
            <person name="Hou S."/>
            <person name="Wollam A."/>
            <person name="Pepin K.H."/>
            <person name="Johnson M."/>
            <person name="Bhonagiri V."/>
            <person name="Nash W.E."/>
            <person name="Warren W."/>
            <person name="Chinwalla A."/>
            <person name="Mardis E.R."/>
            <person name="Wilson R.K."/>
        </authorList>
    </citation>
    <scope>NUCLEOTIDE SEQUENCE [LARGE SCALE GENOMIC DNA]</scope>
    <source>
        <strain evidence="17">ATCC 700122</strain>
    </source>
</reference>
<dbReference type="NCBIfam" id="TIGR01211">
    <property type="entry name" value="ELP3"/>
    <property type="match status" value="1"/>
</dbReference>
<dbReference type="PANTHER" id="PTHR11135:SF2">
    <property type="entry name" value="ELONGATOR COMPLEX PROTEIN 3"/>
    <property type="match status" value="1"/>
</dbReference>
<dbReference type="STRING" id="649764.HMPREF0762_01694"/>
<evidence type="ECO:0000256" key="14">
    <source>
        <dbReference type="ARBA" id="ARBA00044771"/>
    </source>
</evidence>
<dbReference type="RefSeq" id="WP_006362955.1">
    <property type="nucleotide sequence ID" value="NZ_GG700631.1"/>
</dbReference>
<dbReference type="InterPro" id="IPR016181">
    <property type="entry name" value="Acyl_CoA_acyltransferase"/>
</dbReference>
<dbReference type="InterPro" id="IPR058240">
    <property type="entry name" value="rSAM_sf"/>
</dbReference>
<dbReference type="InterPro" id="IPR000182">
    <property type="entry name" value="GNAT_dom"/>
</dbReference>
<evidence type="ECO:0000256" key="15">
    <source>
        <dbReference type="ARBA" id="ARBA00047372"/>
    </source>
</evidence>
<dbReference type="EMBL" id="ACUX02000016">
    <property type="protein sequence ID" value="EEZ60886.1"/>
    <property type="molecule type" value="Genomic_DNA"/>
</dbReference>
<dbReference type="SFLD" id="SFLDF00344">
    <property type="entry name" value="ELP3-like"/>
    <property type="match status" value="1"/>
</dbReference>
<keyword evidence="18" id="KW-1185">Reference proteome</keyword>
<evidence type="ECO:0000313" key="18">
    <source>
        <dbReference type="Proteomes" id="UP000006001"/>
    </source>
</evidence>
<keyword evidence="11" id="KW-0408">Iron</keyword>
<dbReference type="OrthoDB" id="9815044at2"/>
<dbReference type="SUPFAM" id="SSF102114">
    <property type="entry name" value="Radical SAM enzymes"/>
    <property type="match status" value="1"/>
</dbReference>
<dbReference type="SUPFAM" id="SSF55729">
    <property type="entry name" value="Acyl-CoA N-acyltransferases (Nat)"/>
    <property type="match status" value="1"/>
</dbReference>
<dbReference type="GeneID" id="85008220"/>
<dbReference type="GO" id="GO:0046872">
    <property type="term" value="F:metal ion binding"/>
    <property type="evidence" value="ECO:0007669"/>
    <property type="project" value="UniProtKB-KW"/>
</dbReference>
<feature type="domain" description="N-acetyltransferase" evidence="16">
    <location>
        <begin position="460"/>
        <end position="603"/>
    </location>
</feature>
<organism evidence="17 18">
    <name type="scientific">Slackia exigua (strain ATCC 700122 / DSM 15923 / CIP 105133 / JCM 11022 / KCTC 5966 / S-7)</name>
    <dbReference type="NCBI Taxonomy" id="649764"/>
    <lineage>
        <taxon>Bacteria</taxon>
        <taxon>Bacillati</taxon>
        <taxon>Actinomycetota</taxon>
        <taxon>Coriobacteriia</taxon>
        <taxon>Eggerthellales</taxon>
        <taxon>Eggerthellaceae</taxon>
        <taxon>Slackia</taxon>
    </lineage>
</organism>
<keyword evidence="6 17" id="KW-0808">Transferase</keyword>
<evidence type="ECO:0000256" key="2">
    <source>
        <dbReference type="ARBA" id="ARBA00005217"/>
    </source>
</evidence>
<evidence type="ECO:0000256" key="11">
    <source>
        <dbReference type="ARBA" id="ARBA00023004"/>
    </source>
</evidence>
<dbReference type="GO" id="GO:0000049">
    <property type="term" value="F:tRNA binding"/>
    <property type="evidence" value="ECO:0007669"/>
    <property type="project" value="UniProtKB-KW"/>
</dbReference>
<dbReference type="InterPro" id="IPR006638">
    <property type="entry name" value="Elp3/MiaA/NifB-like_rSAM"/>
</dbReference>
<dbReference type="SFLD" id="SFLDG01086">
    <property type="entry name" value="elongater_protein-like"/>
    <property type="match status" value="1"/>
</dbReference>
<keyword evidence="9" id="KW-0479">Metal-binding</keyword>
<evidence type="ECO:0000259" key="16">
    <source>
        <dbReference type="PROSITE" id="PS51186"/>
    </source>
</evidence>
<evidence type="ECO:0000256" key="9">
    <source>
        <dbReference type="ARBA" id="ARBA00022723"/>
    </source>
</evidence>
<dbReference type="GO" id="GO:0002926">
    <property type="term" value="P:tRNA wobble base 5-methoxycarbonylmethyl-2-thiouridinylation"/>
    <property type="evidence" value="ECO:0007669"/>
    <property type="project" value="TreeGrafter"/>
</dbReference>
<dbReference type="GO" id="GO:0051539">
    <property type="term" value="F:4 iron, 4 sulfur cluster binding"/>
    <property type="evidence" value="ECO:0007669"/>
    <property type="project" value="UniProtKB-KW"/>
</dbReference>
<evidence type="ECO:0000256" key="13">
    <source>
        <dbReference type="ARBA" id="ARBA00023315"/>
    </source>
</evidence>
<evidence type="ECO:0000313" key="17">
    <source>
        <dbReference type="EMBL" id="EEZ60886.1"/>
    </source>
</evidence>
<evidence type="ECO:0000256" key="5">
    <source>
        <dbReference type="ARBA" id="ARBA00022555"/>
    </source>
</evidence>
<sequence length="603" mass="68116">MEELLLDIIDRIRTRGSLGPEEVARLVQRRNHGYSDGCTHVSKRGLLPFYLKTKRNDPARWRSWNVSSELERELLAAIQMKPRRTASGVATITVITKPWPCASACLYCPNDVRMPKSYLANEPACQRAEHNFFDPYLQVVSRVRALAAMGHPIDKVELIVLGGTWTDYPENYQIWFVRELFRALNDEDAESHAAARREKLRAFGLENDPGILARATRAAQARVDAGEETYNDAVASLYDASDAWRAVDRSQTATLQELESEQRRNETARRRVVGLVVETRPDAIDARSLTLARRLGCTKIQIGIQSLDGRVLEANDRQVDLNSIEHAFELMRAFGFKLHTHFMVNLYGQTPESDKRDYREFVTNPAFLPDEVKLYPCALVAGTGLVDLYEAGLWRPYGEDELLDILVADVLASAPYTRISRMIRDISADDILVGNKKTNLRQMVESEIEACGRASDVAEIRFREMGTARIDADALELEIIPYETTNTSERFLQWKTPDGRIAGFLRLSMPHQEYVAAHADELPVHLGEAMVREVHVYGKAARLHASSDGAQHLGLGKRLIEEAARIARDEGFSHLNVISAIGTRAYYRSLGFEDAELYQQRML</sequence>
<keyword evidence="10" id="KW-0694">RNA-binding</keyword>
<name>D0WIL9_SLAES</name>
<evidence type="ECO:0000256" key="3">
    <source>
        <dbReference type="ARBA" id="ARBA00005494"/>
    </source>
</evidence>
<protein>
    <recommendedName>
        <fullName evidence="14">tRNA carboxymethyluridine synthase</fullName>
        <ecNumber evidence="14">2.3.1.311</ecNumber>
    </recommendedName>
</protein>